<evidence type="ECO:0000313" key="4">
    <source>
        <dbReference type="Proteomes" id="UP000179642"/>
    </source>
</evidence>
<dbReference type="RefSeq" id="WP_071385658.1">
    <property type="nucleotide sequence ID" value="NZ_MLYO01000080.1"/>
</dbReference>
<dbReference type="PANTHER" id="PTHR46637:SF1">
    <property type="entry name" value="BLL5188 PROTEIN"/>
    <property type="match status" value="1"/>
</dbReference>
<dbReference type="Proteomes" id="UP000179642">
    <property type="component" value="Unassembled WGS sequence"/>
</dbReference>
<evidence type="ECO:0000313" key="3">
    <source>
        <dbReference type="EMBL" id="OIJ92419.1"/>
    </source>
</evidence>
<dbReference type="InterPro" id="IPR025161">
    <property type="entry name" value="IS402-like_dom"/>
</dbReference>
<comment type="caution">
    <text evidence="3">The sequence shown here is derived from an EMBL/GenBank/DDBJ whole genome shotgun (WGS) entry which is preliminary data.</text>
</comment>
<organism evidence="3 4">
    <name type="scientific">Streptomyces monashensis</name>
    <dbReference type="NCBI Taxonomy" id="1678012"/>
    <lineage>
        <taxon>Bacteria</taxon>
        <taxon>Bacillati</taxon>
        <taxon>Actinomycetota</taxon>
        <taxon>Actinomycetes</taxon>
        <taxon>Kitasatosporales</taxon>
        <taxon>Streptomycetaceae</taxon>
        <taxon>Streptomyces</taxon>
    </lineage>
</organism>
<evidence type="ECO:0008006" key="5">
    <source>
        <dbReference type="Google" id="ProtNLM"/>
    </source>
</evidence>
<keyword evidence="4" id="KW-1185">Reference proteome</keyword>
<evidence type="ECO:0000259" key="1">
    <source>
        <dbReference type="Pfam" id="PF03457"/>
    </source>
</evidence>
<feature type="domain" description="Insertion element IS402-like" evidence="2">
    <location>
        <begin position="549"/>
        <end position="620"/>
    </location>
</feature>
<gene>
    <name evidence="3" type="ORF">BIV23_38570</name>
</gene>
<dbReference type="Pfam" id="PF03457">
    <property type="entry name" value="HA"/>
    <property type="match status" value="2"/>
</dbReference>
<feature type="domain" description="Helicase-associated" evidence="1">
    <location>
        <begin position="267"/>
        <end position="325"/>
    </location>
</feature>
<sequence length="646" mass="72602">MGEGHPLQFLDVSALAKELGRAQRRWGRVSLAAGAAAGAEPGEVFALARAVVCSWWEREEFWERETAWGWRLEQVAAATRRRCADPAGWGAGQWRLLVRDAVTFPEVVAMAQALVDPRMRQLVAGDGAGALVRGRGGGERFAAALGERLGREWLGELQAQERTGPLVSWAQAVSREQRREAGLPPRQGRYGLWWVHTAHRPVEVGAGLRLMAEAVDAIARPGCGAGAGPEAVGRGKPPAAGGWQAQWAVPRRAGHGRGLEQRSARLFAEGLEQARRHAAKFGHLAVPHTDGQVTEGFDLGRWLANQRAEAASLTRQRAAQLQQLDPWWNPPWPVDWQRAWYRARAHVLAHGRVHGGDNLDALPHWFQRWLRHQITHYRQLQPRQQSLLAELGLTQGEVECFWAWPGRRRPAPDSLAVARAYAARHGHLAVSQPTVVDGFPLGRWLTHARLRQRAAGRPTRIGRELTALDPWWNPPWPIPWQQMWWTCRHRLSGLPHHLAWWPDAPNREYAIAWLSEQAARRPLLQPGQQDMVEELLALAGGVPQWQPRISDIAWQTLSPLLPPPTHTGGRPRSERQLLEAIIHIACTRQAWTRLPAALSPFEACRHRYLNWHSDGTLTRICQAVLPEQDTHWQQHLATYLRSPGMK</sequence>
<protein>
    <recommendedName>
        <fullName evidence="5">Helicase-associated domain-containing protein</fullName>
    </recommendedName>
</protein>
<feature type="domain" description="Helicase-associated" evidence="1">
    <location>
        <begin position="415"/>
        <end position="468"/>
    </location>
</feature>
<dbReference type="Pfam" id="PF13340">
    <property type="entry name" value="DUF4096"/>
    <property type="match status" value="1"/>
</dbReference>
<accession>A0A1S2PF12</accession>
<proteinExistence type="predicted"/>
<dbReference type="PANTHER" id="PTHR46637">
    <property type="entry name" value="TIS1421-TRANSPOSASE PROTEIN A"/>
    <property type="match status" value="1"/>
</dbReference>
<name>A0A1S2PF12_9ACTN</name>
<reference evidence="3 4" key="1">
    <citation type="submission" date="2016-10" db="EMBL/GenBank/DDBJ databases">
        <title>Genome sequence of Streptomyces sp. MUSC 1.</title>
        <authorList>
            <person name="Lee L.-H."/>
            <person name="Ser H.-L."/>
            <person name="Law J.W.-F."/>
        </authorList>
    </citation>
    <scope>NUCLEOTIDE SEQUENCE [LARGE SCALE GENOMIC DNA]</scope>
    <source>
        <strain evidence="3 4">MUSC 1</strain>
    </source>
</reference>
<dbReference type="AlphaFoldDB" id="A0A1S2PF12"/>
<dbReference type="InterPro" id="IPR005114">
    <property type="entry name" value="Helicase_assoc"/>
</dbReference>
<evidence type="ECO:0000259" key="2">
    <source>
        <dbReference type="Pfam" id="PF13340"/>
    </source>
</evidence>
<dbReference type="InterPro" id="IPR052909">
    <property type="entry name" value="Transposase_6_like"/>
</dbReference>
<dbReference type="EMBL" id="MLYO01000080">
    <property type="protein sequence ID" value="OIJ92419.1"/>
    <property type="molecule type" value="Genomic_DNA"/>
</dbReference>
<dbReference type="Gene3D" id="6.10.140.530">
    <property type="match status" value="1"/>
</dbReference>